<name>A0A0B6ASK5_PRIM2</name>
<dbReference type="KEGG" id="bmeg:BG04_2124"/>
<dbReference type="GeneID" id="93645591"/>
<proteinExistence type="predicted"/>
<gene>
    <name evidence="1" type="ORF">BG04_2124</name>
</gene>
<reference evidence="1 2" key="1">
    <citation type="journal article" date="2015" name="Genome Announc.">
        <title>Complete genome sequences for 35 biothreat assay-relevant bacillus species.</title>
        <authorList>
            <person name="Johnson S.L."/>
            <person name="Daligault H.E."/>
            <person name="Davenport K.W."/>
            <person name="Jaissle J."/>
            <person name="Frey K.G."/>
            <person name="Ladner J.T."/>
            <person name="Broomall S.M."/>
            <person name="Bishop-Lilly K.A."/>
            <person name="Bruce D.C."/>
            <person name="Gibbons H.S."/>
            <person name="Coyne S.R."/>
            <person name="Lo C.C."/>
            <person name="Meincke L."/>
            <person name="Munk A.C."/>
            <person name="Koroleva G.I."/>
            <person name="Rosenzweig C.N."/>
            <person name="Palacios G.F."/>
            <person name="Redden C.L."/>
            <person name="Minogue T.D."/>
            <person name="Chain P.S."/>
        </authorList>
    </citation>
    <scope>NUCLEOTIDE SEQUENCE [LARGE SCALE GENOMIC DNA]</scope>
    <source>
        <strain evidence="2">ATCC 14581 / DSM 32 / JCM 2506 / NBRC 15308 / NCIMB 9376 / NCTC 10342 / NRRL B-14308 / VKM B-512</strain>
    </source>
</reference>
<evidence type="ECO:0000313" key="1">
    <source>
        <dbReference type="EMBL" id="AJI23678.1"/>
    </source>
</evidence>
<dbReference type="AlphaFoldDB" id="A0A0B6ASK5"/>
<dbReference type="HOGENOM" id="CLU_038036_0_0_9"/>
<dbReference type="GO" id="GO:0008270">
    <property type="term" value="F:zinc ion binding"/>
    <property type="evidence" value="ECO:0007669"/>
    <property type="project" value="InterPro"/>
</dbReference>
<evidence type="ECO:0000313" key="2">
    <source>
        <dbReference type="Proteomes" id="UP000031829"/>
    </source>
</evidence>
<dbReference type="Proteomes" id="UP000031829">
    <property type="component" value="Chromosome"/>
</dbReference>
<dbReference type="EMBL" id="CP009920">
    <property type="protein sequence ID" value="AJI23678.1"/>
    <property type="molecule type" value="Genomic_DNA"/>
</dbReference>
<accession>A0A0B6ASK5</accession>
<protein>
    <submittedName>
        <fullName evidence="1">Putative replication initiation protein</fullName>
    </submittedName>
</protein>
<dbReference type="PROSITE" id="PS50966">
    <property type="entry name" value="ZF_SWIM"/>
    <property type="match status" value="1"/>
</dbReference>
<dbReference type="RefSeq" id="WP_034648300.1">
    <property type="nucleotide sequence ID" value="NZ_BCVB01000009.1"/>
</dbReference>
<organism evidence="1 2">
    <name type="scientific">Priestia megaterium (strain ATCC 14581 / DSM 32 / CCUG 1817 / JCM 2506 / NBRC 15308 / NCIMB 9376 / NCTC 10342 / NRRL B-14308 / VKM B-512 / Ford 19)</name>
    <name type="common">Bacillus megaterium</name>
    <dbReference type="NCBI Taxonomy" id="1348623"/>
    <lineage>
        <taxon>Bacteria</taxon>
        <taxon>Bacillati</taxon>
        <taxon>Bacillota</taxon>
        <taxon>Bacilli</taxon>
        <taxon>Bacillales</taxon>
        <taxon>Bacillaceae</taxon>
        <taxon>Priestia</taxon>
    </lineage>
</organism>
<dbReference type="InterPro" id="IPR007527">
    <property type="entry name" value="Znf_SWIM"/>
</dbReference>
<sequence length="520" mass="62425">MSSFSDHLQHQFIHHFPYSDVRYRMNAQAGLDLYRTHSFFILHNDEQILNVKIDSFYVELNKQLLPESTCSCQHNGFCEHCFAAFFYMYSLIEPLAPLFKEWRNHEKAALTMLSAKQVLKKPKATFQEWRQTFEEQYTLFMQGRNENDRSIYHEYYQYYYRALVKKAPEHPLLYALFCMYGGVHTFYKLSAQLQAHQLSTNIEESFVYSHVYKITNEIYATADSLKQMKYDGDALSIIEDSIPYIRELLHKDMPLQYERIEIYRVIWQKIFTLEKWRKTEESKLKAKYGSFINNTALSYLLFLQEKDGEAKERLSDETLQTIPYLIPWLNDLLHEKETDRFAQWGSYIMTYIGDYVRTVPATYQGSRNMVSMIVNLFQHYKDLTNEQTLYIEALQTLLPYSFIEYSDFLYASDQLKKWVELQVLLQYDSIKYDEQTIEALKQKDEKLVIPLYHQMISKLIYEKKKSSYQEAYIYLQELKRLYLQMNRSLLWEHYMKELAIKTKKQRSFQQLLEKGDLLNV</sequence>